<comment type="caution">
    <text evidence="1">The sequence shown here is derived from an EMBL/GenBank/DDBJ whole genome shotgun (WGS) entry which is preliminary data.</text>
</comment>
<organism evidence="1 2">
    <name type="scientific">Euroglyphus maynei</name>
    <name type="common">Mayne's house dust mite</name>
    <dbReference type="NCBI Taxonomy" id="6958"/>
    <lineage>
        <taxon>Eukaryota</taxon>
        <taxon>Metazoa</taxon>
        <taxon>Ecdysozoa</taxon>
        <taxon>Arthropoda</taxon>
        <taxon>Chelicerata</taxon>
        <taxon>Arachnida</taxon>
        <taxon>Acari</taxon>
        <taxon>Acariformes</taxon>
        <taxon>Sarcoptiformes</taxon>
        <taxon>Astigmata</taxon>
        <taxon>Psoroptidia</taxon>
        <taxon>Analgoidea</taxon>
        <taxon>Pyroglyphidae</taxon>
        <taxon>Pyroglyphinae</taxon>
        <taxon>Euroglyphus</taxon>
    </lineage>
</organism>
<reference evidence="1 2" key="1">
    <citation type="submission" date="2017-03" db="EMBL/GenBank/DDBJ databases">
        <title>Genome Survey of Euroglyphus maynei.</title>
        <authorList>
            <person name="Arlian L.G."/>
            <person name="Morgan M.S."/>
            <person name="Rider S.D."/>
        </authorList>
    </citation>
    <scope>NUCLEOTIDE SEQUENCE [LARGE SCALE GENOMIC DNA]</scope>
    <source>
        <strain evidence="1">Arlian Lab</strain>
        <tissue evidence="1">Whole body</tissue>
    </source>
</reference>
<dbReference type="InterPro" id="IPR038538">
    <property type="entry name" value="MTERF_sf"/>
</dbReference>
<sequence length="494" mass="57652">MRTLSNRKSETLARINLETSIIQPIRSALTEKLKISDEKANLILLKWTNDSSIDRNQHELSDKINLLQSNFHADDISHNIQVLSMSLDKIESKINILNELAFERLEISMLYALPNLMSKSIEQLKSNGYYGENLNLLDYIVNHLRSNVQLSNFDQYEHHLRKECKHLNDDSVLIKDVRRTLISTILKQILDCSDQVAQHLIDDTDSENHLDVISIRKLSRNLDILKHQLNLPMNYVVKHFHTLINCDTTNLERLASIGQLRDDTDLRAAFFSRKRLLNIDATLIEKRIDMVIRDYGCSMQQLSSNIFILELSIDKIRENFEKFHKQPELRCYVGSREFLRLIMNIDVAINNTRLLKEKGMRSKYVSIHNILKPSSRFSTMVDNNNFKLTLNTFIQMHFATSLKEVKNKVGNFKSTTRSLNSVNAENIVNFFREQGLNDDQIINGIYLVFYDFETIQSIWPKIFTHPDVMKSDVDWKHHPNVLQLLFHLIETKTI</sequence>
<dbReference type="OrthoDB" id="6499907at2759"/>
<gene>
    <name evidence="1" type="ORF">BLA29_001587</name>
</gene>
<dbReference type="Proteomes" id="UP000194236">
    <property type="component" value="Unassembled WGS sequence"/>
</dbReference>
<dbReference type="EMBL" id="MUJZ01042935">
    <property type="protein sequence ID" value="OTF75234.1"/>
    <property type="molecule type" value="Genomic_DNA"/>
</dbReference>
<proteinExistence type="predicted"/>
<name>A0A1Y3B5B7_EURMA</name>
<accession>A0A1Y3B5B7</accession>
<dbReference type="AlphaFoldDB" id="A0A1Y3B5B7"/>
<keyword evidence="2" id="KW-1185">Reference proteome</keyword>
<protein>
    <submittedName>
        <fullName evidence="1">Uncharacterized protein</fullName>
    </submittedName>
</protein>
<evidence type="ECO:0000313" key="1">
    <source>
        <dbReference type="EMBL" id="OTF75234.1"/>
    </source>
</evidence>
<dbReference type="Gene3D" id="1.25.70.10">
    <property type="entry name" value="Transcription termination factor 3, mitochondrial"/>
    <property type="match status" value="1"/>
</dbReference>
<evidence type="ECO:0000313" key="2">
    <source>
        <dbReference type="Proteomes" id="UP000194236"/>
    </source>
</evidence>